<sequence length="502" mass="55372">MRRRLATARGEAVAAVDLGSNSFHMLVARENAGQLQIIDRLREAVRLAAGLDEDRHLSPEAQSRALACLTRFGQRLQGVPADRVRVAGTNTLRRMRDGATFIAAAEAALGHEIEIISGVEEARLVYSGVTHGMGRSRPRRLVVDIGGGSTELIIGKGDEPKLMESVALGCVVHSQRHFADGVISRARFRQARLAARVELEFLERRYRAAGWDCAVGASGTVRGAWRVMMAQGWAEDRITREALEKTVNLTIAAGHVSAIDFSGLREDRRPVFAGGLAVLAGVFDALEIEEMETSEHALREGLVYDLLGRLENRDVRGAAVAAMARRYGAEPEHAVAVERTALKALTQTAAAWNLPRVLSATLLGWAAQLHEIGLVIAHDNYHRHGEYILRNGDLRGFSLTDQRLLAALVRLHRGKFTASAWEDLPSEWHEPIQRLALLLRLAVLLHRSRTPRLQLPFTLTTGRKTLEIAFPEGWLSKRPLTEADLAQEAEYLGAAGIRLRYR</sequence>
<dbReference type="Gene3D" id="3.30.420.150">
    <property type="entry name" value="Exopolyphosphatase. Domain 2"/>
    <property type="match status" value="1"/>
</dbReference>
<dbReference type="FunFam" id="3.30.420.40:FF:000023">
    <property type="entry name" value="Guanosine-5'-triphosphate,3'-diphosphate pyrophosphatase"/>
    <property type="match status" value="1"/>
</dbReference>
<dbReference type="Gene3D" id="1.10.3210.10">
    <property type="entry name" value="Hypothetical protein af1432"/>
    <property type="match status" value="1"/>
</dbReference>
<evidence type="ECO:0000259" key="2">
    <source>
        <dbReference type="Pfam" id="PF02541"/>
    </source>
</evidence>
<protein>
    <submittedName>
        <fullName evidence="4">Ppx/GppA family phosphatase</fullName>
    </submittedName>
</protein>
<keyword evidence="5" id="KW-1185">Reference proteome</keyword>
<feature type="domain" description="Ppx/GppA phosphatase N-terminal" evidence="2">
    <location>
        <begin position="26"/>
        <end position="308"/>
    </location>
</feature>
<comment type="caution">
    <text evidence="4">The sequence shown here is derived from an EMBL/GenBank/DDBJ whole genome shotgun (WGS) entry which is preliminary data.</text>
</comment>
<dbReference type="CDD" id="cd24053">
    <property type="entry name" value="ASKHA_NBD_EcPPX-GppA-like"/>
    <property type="match status" value="1"/>
</dbReference>
<dbReference type="InParanoid" id="A0A3N0VK82"/>
<accession>A0A3N0VK82</accession>
<dbReference type="InterPro" id="IPR003695">
    <property type="entry name" value="Ppx_GppA_N"/>
</dbReference>
<dbReference type="PANTHER" id="PTHR30005">
    <property type="entry name" value="EXOPOLYPHOSPHATASE"/>
    <property type="match status" value="1"/>
</dbReference>
<dbReference type="InterPro" id="IPR050273">
    <property type="entry name" value="GppA/Ppx_hydrolase"/>
</dbReference>
<dbReference type="GO" id="GO:0006798">
    <property type="term" value="P:polyphosphate catabolic process"/>
    <property type="evidence" value="ECO:0007669"/>
    <property type="project" value="TreeGrafter"/>
</dbReference>
<evidence type="ECO:0000256" key="1">
    <source>
        <dbReference type="ARBA" id="ARBA00022801"/>
    </source>
</evidence>
<dbReference type="EMBL" id="RJVO01000001">
    <property type="protein sequence ID" value="ROH93176.1"/>
    <property type="molecule type" value="Genomic_DNA"/>
</dbReference>
<dbReference type="RefSeq" id="WP_123210029.1">
    <property type="nucleotide sequence ID" value="NZ_RJVO01000001.1"/>
</dbReference>
<dbReference type="PANTHER" id="PTHR30005:SF14">
    <property type="entry name" value="EXOPOLYPHOSPHATASE"/>
    <property type="match status" value="1"/>
</dbReference>
<reference evidence="4 5" key="1">
    <citation type="submission" date="2018-10" db="EMBL/GenBank/DDBJ databases">
        <authorList>
            <person name="Chen W.-M."/>
        </authorList>
    </citation>
    <scope>NUCLEOTIDE SEQUENCE [LARGE SCALE GENOMIC DNA]</scope>
    <source>
        <strain evidence="4 5">THS-13</strain>
    </source>
</reference>
<dbReference type="InterPro" id="IPR030673">
    <property type="entry name" value="PyroPPase_GppA_Ppx"/>
</dbReference>
<dbReference type="AlphaFoldDB" id="A0A3N0VK82"/>
<name>A0A3N0VK82_9GAMM</name>
<dbReference type="GO" id="GO:0004309">
    <property type="term" value="F:exopolyphosphatase activity"/>
    <property type="evidence" value="ECO:0007669"/>
    <property type="project" value="TreeGrafter"/>
</dbReference>
<proteinExistence type="predicted"/>
<evidence type="ECO:0000259" key="3">
    <source>
        <dbReference type="Pfam" id="PF21447"/>
    </source>
</evidence>
<keyword evidence="1" id="KW-0378">Hydrolase</keyword>
<dbReference type="InterPro" id="IPR043129">
    <property type="entry name" value="ATPase_NBD"/>
</dbReference>
<dbReference type="Pfam" id="PF21447">
    <property type="entry name" value="Ppx-GppA_III"/>
    <property type="match status" value="1"/>
</dbReference>
<gene>
    <name evidence="4" type="ORF">ED208_01190</name>
</gene>
<feature type="domain" description="Ppx/GppA phosphatase C-terminal" evidence="3">
    <location>
        <begin position="315"/>
        <end position="488"/>
    </location>
</feature>
<dbReference type="InterPro" id="IPR048950">
    <property type="entry name" value="Ppx_GppA_C"/>
</dbReference>
<organism evidence="4 5">
    <name type="scientific">Stagnimonas aquatica</name>
    <dbReference type="NCBI Taxonomy" id="2689987"/>
    <lineage>
        <taxon>Bacteria</taxon>
        <taxon>Pseudomonadati</taxon>
        <taxon>Pseudomonadota</taxon>
        <taxon>Gammaproteobacteria</taxon>
        <taxon>Nevskiales</taxon>
        <taxon>Nevskiaceae</taxon>
        <taxon>Stagnimonas</taxon>
    </lineage>
</organism>
<dbReference type="Gene3D" id="3.30.420.40">
    <property type="match status" value="1"/>
</dbReference>
<dbReference type="Pfam" id="PF02541">
    <property type="entry name" value="Ppx-GppA"/>
    <property type="match status" value="1"/>
</dbReference>
<dbReference type="SUPFAM" id="SSF53067">
    <property type="entry name" value="Actin-like ATPase domain"/>
    <property type="match status" value="2"/>
</dbReference>
<dbReference type="PIRSF" id="PIRSF001267">
    <property type="entry name" value="Pyrophosphatase_GppA_Ppx"/>
    <property type="match status" value="1"/>
</dbReference>
<dbReference type="SUPFAM" id="SSF109604">
    <property type="entry name" value="HD-domain/PDEase-like"/>
    <property type="match status" value="1"/>
</dbReference>
<dbReference type="FunFam" id="3.30.420.150:FF:000001">
    <property type="entry name" value="Guanosine-5'-triphosphate,3'-diphosphate pyrophosphatase"/>
    <property type="match status" value="1"/>
</dbReference>
<dbReference type="Proteomes" id="UP000282106">
    <property type="component" value="Unassembled WGS sequence"/>
</dbReference>
<dbReference type="FunCoup" id="A0A3N0VK82">
    <property type="interactions" value="297"/>
</dbReference>
<evidence type="ECO:0000313" key="4">
    <source>
        <dbReference type="EMBL" id="ROH93176.1"/>
    </source>
</evidence>
<evidence type="ECO:0000313" key="5">
    <source>
        <dbReference type="Proteomes" id="UP000282106"/>
    </source>
</evidence>